<dbReference type="PROSITE" id="PS50048">
    <property type="entry name" value="ZN2_CY6_FUNGAL_2"/>
    <property type="match status" value="1"/>
</dbReference>
<keyword evidence="1" id="KW-0479">Metal-binding</keyword>
<dbReference type="CDD" id="cd00067">
    <property type="entry name" value="GAL4"/>
    <property type="match status" value="1"/>
</dbReference>
<dbReference type="Pfam" id="PF00172">
    <property type="entry name" value="Zn_clus"/>
    <property type="match status" value="1"/>
</dbReference>
<reference evidence="5 6" key="1">
    <citation type="submission" date="2018-06" db="EMBL/GenBank/DDBJ databases">
        <title>Whole genome sequencing of Candida tropicalis (genome annotated by CSBL at Korea University).</title>
        <authorList>
            <person name="Ahn J."/>
        </authorList>
    </citation>
    <scope>NUCLEOTIDE SEQUENCE [LARGE SCALE GENOMIC DNA]</scope>
    <source>
        <strain evidence="5 6">ATCC 20962</strain>
    </source>
</reference>
<evidence type="ECO:0000259" key="4">
    <source>
        <dbReference type="PROSITE" id="PS50048"/>
    </source>
</evidence>
<dbReference type="CDD" id="cd12148">
    <property type="entry name" value="fungal_TF_MHR"/>
    <property type="match status" value="1"/>
</dbReference>
<dbReference type="GO" id="GO:0003677">
    <property type="term" value="F:DNA binding"/>
    <property type="evidence" value="ECO:0007669"/>
    <property type="project" value="InterPro"/>
</dbReference>
<feature type="compositionally biased region" description="Low complexity" evidence="3">
    <location>
        <begin position="985"/>
        <end position="1000"/>
    </location>
</feature>
<keyword evidence="6" id="KW-1185">Reference proteome</keyword>
<organism evidence="5 6">
    <name type="scientific">Candida viswanathii</name>
    <dbReference type="NCBI Taxonomy" id="5486"/>
    <lineage>
        <taxon>Eukaryota</taxon>
        <taxon>Fungi</taxon>
        <taxon>Dikarya</taxon>
        <taxon>Ascomycota</taxon>
        <taxon>Saccharomycotina</taxon>
        <taxon>Pichiomycetes</taxon>
        <taxon>Debaryomycetaceae</taxon>
        <taxon>Candida/Lodderomyces clade</taxon>
        <taxon>Candida</taxon>
    </lineage>
</organism>
<dbReference type="PANTHER" id="PTHR46910:SF12">
    <property type="entry name" value="REGULATORY PROTEIN CAT8"/>
    <property type="match status" value="1"/>
</dbReference>
<dbReference type="AlphaFoldDB" id="A0A367YMM9"/>
<dbReference type="SUPFAM" id="SSF57701">
    <property type="entry name" value="Zn2/Cys6 DNA-binding domain"/>
    <property type="match status" value="1"/>
</dbReference>
<feature type="compositionally biased region" description="Polar residues" evidence="3">
    <location>
        <begin position="966"/>
        <end position="984"/>
    </location>
</feature>
<feature type="region of interest" description="Disordered" evidence="3">
    <location>
        <begin position="1"/>
        <end position="29"/>
    </location>
</feature>
<dbReference type="SMART" id="SM00906">
    <property type="entry name" value="Fungal_trans"/>
    <property type="match status" value="1"/>
</dbReference>
<dbReference type="EMBL" id="QLNQ01000016">
    <property type="protein sequence ID" value="RCK66272.1"/>
    <property type="molecule type" value="Genomic_DNA"/>
</dbReference>
<dbReference type="GO" id="GO:0008270">
    <property type="term" value="F:zinc ion binding"/>
    <property type="evidence" value="ECO:0007669"/>
    <property type="project" value="InterPro"/>
</dbReference>
<dbReference type="SMART" id="SM00066">
    <property type="entry name" value="GAL4"/>
    <property type="match status" value="1"/>
</dbReference>
<dbReference type="InterPro" id="IPR007219">
    <property type="entry name" value="XnlR_reg_dom"/>
</dbReference>
<sequence>MSMETSSPPSKKKSKATTKDPTNGTVNTRTIKVPGSKIERVAQACDRCRAKKTKCDGKNPCSTCQSVGLECIVSDRLTRKSYPKAYTETLEERVRQLEAENKKLVGLLDMRDEQLEMLNTSAMTDDTSNNNNINNNNNNNSNSNSNSNNRSPDADTDLLGNLNKITASNLSLLDIQNSIHLHVHNGEDDSCPCGCSNPHAVHERPVSIAGSIYGSSNARGGIPGSVVGDVPVSIAGSIKLSDEEDGEDCDDDDSDSLLSVEEYNAQRRRGKHSHFASSNSTNRELSPAPGAFAAATAIAQMQKTKLFQQQQQKLEKESNKQSMLTSLVAISIPRSTEETLCIPTLLARICQAYGYDSKPAILTANSLASLKENVNANMESPFPAELEETLNRMIMNRYDVTKLSEQEAIVFLKELINLPVSRLDMDQLITVYFQEWGNALPILDKNSFLKNYMKLNHVLEQGHYSEYKGESSYELIEKFGAIMILILSLAFLASKKNYLGSLNPQTPPKFIALMKHYDYLIHEFIRPNCLITQYCSIQTLQILSLALQYCLVTGDTVSCYELRGRVISMAQQLRLHRCPAAVLGLSGNNAGDIGVQNFMQGERRILFWCIYCLDVYSALNLGIPRLFKDYEIECAMPFSGKSDDDDGNNEDNVNILIVNNTKLSIVGKVSRLALSVMLYCKVLANIVDSIYSRFDNTNIQKKALHRDRMLDCWRRELPPDLKFEMDINGLSLKDPKAIDGKLGRSYSKQQLTLIFLYYHAKILIYLPILSKFGNHHNVGLSQKEQLLKGEGDVATIVSSISLVQQSSIQILEVLKILSATSSSNVLPIPIHIVREQSLLALLVAKGTLDYIKGGPLFINLKQLLLDTMSNLNSDCKYEVPGGINRRAVKLLEVTILSILGVNINKGNLIGNNGRKKVLSLQLQSPQQLQLQQQAPITKTAVERLPNGNNGAVSNLGISRIRSANNSIDTTNSDQSFASVQSKPYPQQLPRQTTTPTLPQQEVLRSSASNNGTIDSDTPSNLMEDTESLEELLSFDPFKVNLNRQMLMNEFVTDGSLGLVPFLEASEDGNSMEESLFFNNNPEFHVQNTNMENGQGGDKNLDLRLFNQNNNFW</sequence>
<evidence type="ECO:0000313" key="6">
    <source>
        <dbReference type="Proteomes" id="UP000253472"/>
    </source>
</evidence>
<dbReference type="GO" id="GO:0000981">
    <property type="term" value="F:DNA-binding transcription factor activity, RNA polymerase II-specific"/>
    <property type="evidence" value="ECO:0007669"/>
    <property type="project" value="InterPro"/>
</dbReference>
<feature type="domain" description="Zn(2)-C6 fungal-type" evidence="4">
    <location>
        <begin position="44"/>
        <end position="73"/>
    </location>
</feature>
<keyword evidence="2" id="KW-0539">Nucleus</keyword>
<feature type="compositionally biased region" description="Polar residues" evidence="3">
    <location>
        <begin position="1002"/>
        <end position="1021"/>
    </location>
</feature>
<dbReference type="GO" id="GO:0006351">
    <property type="term" value="P:DNA-templated transcription"/>
    <property type="evidence" value="ECO:0007669"/>
    <property type="project" value="InterPro"/>
</dbReference>
<dbReference type="PROSITE" id="PS00463">
    <property type="entry name" value="ZN2_CY6_FUNGAL_1"/>
    <property type="match status" value="1"/>
</dbReference>
<dbReference type="Gene3D" id="4.10.240.10">
    <property type="entry name" value="Zn(2)-C6 fungal-type DNA-binding domain"/>
    <property type="match status" value="1"/>
</dbReference>
<gene>
    <name evidence="5" type="primary">CAT8_0</name>
    <name evidence="5" type="ORF">Cantr_02071</name>
</gene>
<dbReference type="OrthoDB" id="1924787at2759"/>
<dbReference type="Pfam" id="PF04082">
    <property type="entry name" value="Fungal_trans"/>
    <property type="match status" value="1"/>
</dbReference>
<evidence type="ECO:0000256" key="1">
    <source>
        <dbReference type="ARBA" id="ARBA00022723"/>
    </source>
</evidence>
<dbReference type="PANTHER" id="PTHR46910">
    <property type="entry name" value="TRANSCRIPTION FACTOR PDR1"/>
    <property type="match status" value="1"/>
</dbReference>
<dbReference type="InterPro" id="IPR050987">
    <property type="entry name" value="AtrR-like"/>
</dbReference>
<feature type="compositionally biased region" description="Low complexity" evidence="3">
    <location>
        <begin position="128"/>
        <end position="149"/>
    </location>
</feature>
<feature type="region of interest" description="Disordered" evidence="3">
    <location>
        <begin position="966"/>
        <end position="1021"/>
    </location>
</feature>
<dbReference type="InterPro" id="IPR036864">
    <property type="entry name" value="Zn2-C6_fun-type_DNA-bd_sf"/>
</dbReference>
<evidence type="ECO:0000256" key="2">
    <source>
        <dbReference type="ARBA" id="ARBA00023242"/>
    </source>
</evidence>
<feature type="region of interest" description="Disordered" evidence="3">
    <location>
        <begin position="123"/>
        <end position="157"/>
    </location>
</feature>
<evidence type="ECO:0000256" key="3">
    <source>
        <dbReference type="SAM" id="MobiDB-lite"/>
    </source>
</evidence>
<dbReference type="InterPro" id="IPR001138">
    <property type="entry name" value="Zn2Cys6_DnaBD"/>
</dbReference>
<evidence type="ECO:0000313" key="5">
    <source>
        <dbReference type="EMBL" id="RCK66272.1"/>
    </source>
</evidence>
<dbReference type="STRING" id="5486.A0A367YMM9"/>
<dbReference type="Proteomes" id="UP000253472">
    <property type="component" value="Unassembled WGS sequence"/>
</dbReference>
<name>A0A367YMM9_9ASCO</name>
<comment type="caution">
    <text evidence="5">The sequence shown here is derived from an EMBL/GenBank/DDBJ whole genome shotgun (WGS) entry which is preliminary data.</text>
</comment>
<accession>A0A367YMM9</accession>
<proteinExistence type="predicted"/>
<dbReference type="CDD" id="cd15485">
    <property type="entry name" value="ZIP_Cat8"/>
    <property type="match status" value="1"/>
</dbReference>
<protein>
    <submittedName>
        <fullName evidence="5">Regulatory protein CAT8</fullName>
    </submittedName>
</protein>